<keyword evidence="12" id="KW-1185">Reference proteome</keyword>
<dbReference type="CDD" id="cd16325">
    <property type="entry name" value="LolA"/>
    <property type="match status" value="1"/>
</dbReference>
<dbReference type="NCBIfam" id="TIGR00547">
    <property type="entry name" value="lolA"/>
    <property type="match status" value="1"/>
</dbReference>
<keyword evidence="5 10" id="KW-0813">Transport</keyword>
<evidence type="ECO:0000256" key="9">
    <source>
        <dbReference type="ARBA" id="ARBA00023186"/>
    </source>
</evidence>
<dbReference type="InterPro" id="IPR004564">
    <property type="entry name" value="OM_lipoprot_carrier_LolA-like"/>
</dbReference>
<dbReference type="SUPFAM" id="SSF89392">
    <property type="entry name" value="Prokaryotic lipoproteins and lipoprotein localization factors"/>
    <property type="match status" value="1"/>
</dbReference>
<gene>
    <name evidence="10" type="primary">lolA</name>
    <name evidence="11" type="ORF">ABB29_05260</name>
</gene>
<dbReference type="GO" id="GO:0044874">
    <property type="term" value="P:lipoprotein localization to outer membrane"/>
    <property type="evidence" value="ECO:0007669"/>
    <property type="project" value="UniProtKB-UniRule"/>
</dbReference>
<dbReference type="GO" id="GO:0042953">
    <property type="term" value="P:lipoprotein transport"/>
    <property type="evidence" value="ECO:0007669"/>
    <property type="project" value="InterPro"/>
</dbReference>
<comment type="function">
    <text evidence="10">Participates in the translocation of lipoproteins from the inner membrane to the outer membrane. Only forms a complex with a lipoprotein if the residue after the N-terminal Cys is not an aspartate (The Asp acts as a targeting signal to indicate that the lipoprotein should stay in the inner membrane).</text>
</comment>
<comment type="subunit">
    <text evidence="3 10">Monomer.</text>
</comment>
<evidence type="ECO:0000313" key="11">
    <source>
        <dbReference type="EMBL" id="KRG70679.1"/>
    </source>
</evidence>
<dbReference type="PANTHER" id="PTHR35869:SF1">
    <property type="entry name" value="OUTER-MEMBRANE LIPOPROTEIN CARRIER PROTEIN"/>
    <property type="match status" value="1"/>
</dbReference>
<evidence type="ECO:0000256" key="4">
    <source>
        <dbReference type="ARBA" id="ARBA00014035"/>
    </source>
</evidence>
<protein>
    <recommendedName>
        <fullName evidence="4 10">Outer-membrane lipoprotein carrier protein</fullName>
    </recommendedName>
</protein>
<feature type="chain" id="PRO_5008995061" description="Outer-membrane lipoprotein carrier protein" evidence="10">
    <location>
        <begin position="27"/>
        <end position="212"/>
    </location>
</feature>
<proteinExistence type="inferred from homology"/>
<evidence type="ECO:0000256" key="5">
    <source>
        <dbReference type="ARBA" id="ARBA00022448"/>
    </source>
</evidence>
<comment type="subcellular location">
    <subcellularLocation>
        <location evidence="1 10">Periplasm</location>
    </subcellularLocation>
</comment>
<dbReference type="PATRIC" id="fig|344882.3.peg.2385"/>
<evidence type="ECO:0000256" key="3">
    <source>
        <dbReference type="ARBA" id="ARBA00011245"/>
    </source>
</evidence>
<dbReference type="Proteomes" id="UP000052052">
    <property type="component" value="Unassembled WGS sequence"/>
</dbReference>
<evidence type="ECO:0000256" key="8">
    <source>
        <dbReference type="ARBA" id="ARBA00022927"/>
    </source>
</evidence>
<evidence type="ECO:0000256" key="2">
    <source>
        <dbReference type="ARBA" id="ARBA00007615"/>
    </source>
</evidence>
<comment type="caution">
    <text evidence="11">The sequence shown here is derived from an EMBL/GenBank/DDBJ whole genome shotgun (WGS) entry which is preliminary data.</text>
</comment>
<keyword evidence="8 10" id="KW-0653">Protein transport</keyword>
<feature type="signal peptide" evidence="10">
    <location>
        <begin position="1"/>
        <end position="26"/>
    </location>
</feature>
<dbReference type="PANTHER" id="PTHR35869">
    <property type="entry name" value="OUTER-MEMBRANE LIPOPROTEIN CARRIER PROTEIN"/>
    <property type="match status" value="1"/>
</dbReference>
<dbReference type="Pfam" id="PF03548">
    <property type="entry name" value="LolA"/>
    <property type="match status" value="1"/>
</dbReference>
<evidence type="ECO:0000313" key="12">
    <source>
        <dbReference type="Proteomes" id="UP000052052"/>
    </source>
</evidence>
<organism evidence="11 12">
    <name type="scientific">Pseudoxanthomonas dokdonensis</name>
    <dbReference type="NCBI Taxonomy" id="344882"/>
    <lineage>
        <taxon>Bacteria</taxon>
        <taxon>Pseudomonadati</taxon>
        <taxon>Pseudomonadota</taxon>
        <taxon>Gammaproteobacteria</taxon>
        <taxon>Lysobacterales</taxon>
        <taxon>Lysobacteraceae</taxon>
        <taxon>Pseudoxanthomonas</taxon>
    </lineage>
</organism>
<dbReference type="OrthoDB" id="9787361at2"/>
<reference evidence="11 12" key="1">
    <citation type="submission" date="2015-05" db="EMBL/GenBank/DDBJ databases">
        <title>Genome sequencing and analysis of members of genus Stenotrophomonas.</title>
        <authorList>
            <person name="Patil P.P."/>
            <person name="Midha S."/>
            <person name="Patil P.B."/>
        </authorList>
    </citation>
    <scope>NUCLEOTIDE SEQUENCE [LARGE SCALE GENOMIC DNA]</scope>
    <source>
        <strain evidence="11 12">DSM 21858</strain>
    </source>
</reference>
<dbReference type="InterPro" id="IPR029046">
    <property type="entry name" value="LolA/LolB/LppX"/>
</dbReference>
<dbReference type="AlphaFoldDB" id="A0A0R0CX15"/>
<evidence type="ECO:0000256" key="7">
    <source>
        <dbReference type="ARBA" id="ARBA00022764"/>
    </source>
</evidence>
<dbReference type="GO" id="GO:0030288">
    <property type="term" value="C:outer membrane-bounded periplasmic space"/>
    <property type="evidence" value="ECO:0007669"/>
    <property type="project" value="TreeGrafter"/>
</dbReference>
<comment type="similarity">
    <text evidence="2 10">Belongs to the LolA family.</text>
</comment>
<dbReference type="STRING" id="344882.ABB29_05260"/>
<dbReference type="InterPro" id="IPR018323">
    <property type="entry name" value="OM_lipoprot_carrier_LolA_Pbac"/>
</dbReference>
<evidence type="ECO:0000256" key="6">
    <source>
        <dbReference type="ARBA" id="ARBA00022729"/>
    </source>
</evidence>
<accession>A0A0R0CX15</accession>
<keyword evidence="6 10" id="KW-0732">Signal</keyword>
<sequence precursor="true">MLRIVRLAVVTSGLLAGSLVASHAQAGANDDLKAFTQGLKGLDGQFTQQVFDGGGKLKETSSGRVALAVPNQFRWEYAKPFPQLIVADGKKVWLYDPDLQQVTVRDQGSEEQNTPLAALLDPGALARQFHVIEEPAAKGLEWMTLEPKDEGMANFHSARLGFKGNSLAQMEVVDVVGQRTVVQFNNWQRNPAFARGTFNYTPGKGVDVVGDE</sequence>
<dbReference type="Gene3D" id="2.50.20.10">
    <property type="entry name" value="Lipoprotein localisation LolA/LolB/LppX"/>
    <property type="match status" value="1"/>
</dbReference>
<dbReference type="HAMAP" id="MF_00240">
    <property type="entry name" value="LolA"/>
    <property type="match status" value="1"/>
</dbReference>
<dbReference type="RefSeq" id="WP_057657772.1">
    <property type="nucleotide sequence ID" value="NZ_LDJL01000005.1"/>
</dbReference>
<keyword evidence="9 10" id="KW-0143">Chaperone</keyword>
<evidence type="ECO:0000256" key="1">
    <source>
        <dbReference type="ARBA" id="ARBA00004418"/>
    </source>
</evidence>
<evidence type="ECO:0000256" key="10">
    <source>
        <dbReference type="HAMAP-Rule" id="MF_00240"/>
    </source>
</evidence>
<keyword evidence="7 10" id="KW-0574">Periplasm</keyword>
<dbReference type="EMBL" id="LDJL01000005">
    <property type="protein sequence ID" value="KRG70679.1"/>
    <property type="molecule type" value="Genomic_DNA"/>
</dbReference>
<name>A0A0R0CX15_9GAMM</name>